<evidence type="ECO:0000313" key="4">
    <source>
        <dbReference type="Proteomes" id="UP001292094"/>
    </source>
</evidence>
<gene>
    <name evidence="3" type="ORF">Pmani_016645</name>
</gene>
<feature type="compositionally biased region" description="Acidic residues" evidence="2">
    <location>
        <begin position="1107"/>
        <end position="1121"/>
    </location>
</feature>
<dbReference type="EMBL" id="JAWZYT010001467">
    <property type="protein sequence ID" value="KAK4311899.1"/>
    <property type="molecule type" value="Genomic_DNA"/>
</dbReference>
<accession>A0AAE1UAT3</accession>
<feature type="compositionally biased region" description="Acidic residues" evidence="2">
    <location>
        <begin position="981"/>
        <end position="990"/>
    </location>
</feature>
<feature type="region of interest" description="Disordered" evidence="2">
    <location>
        <begin position="2026"/>
        <end position="2057"/>
    </location>
</feature>
<feature type="compositionally biased region" description="Acidic residues" evidence="2">
    <location>
        <begin position="890"/>
        <end position="903"/>
    </location>
</feature>
<feature type="compositionally biased region" description="Acidic residues" evidence="2">
    <location>
        <begin position="999"/>
        <end position="1012"/>
    </location>
</feature>
<feature type="compositionally biased region" description="Acidic residues" evidence="2">
    <location>
        <begin position="1150"/>
        <end position="1217"/>
    </location>
</feature>
<protein>
    <submittedName>
        <fullName evidence="3">Uncharacterized protein</fullName>
    </submittedName>
</protein>
<feature type="compositionally biased region" description="Basic and acidic residues" evidence="2">
    <location>
        <begin position="553"/>
        <end position="584"/>
    </location>
</feature>
<feature type="compositionally biased region" description="Basic residues" evidence="2">
    <location>
        <begin position="539"/>
        <end position="549"/>
    </location>
</feature>
<feature type="region of interest" description="Disordered" evidence="2">
    <location>
        <begin position="1581"/>
        <end position="1605"/>
    </location>
</feature>
<feature type="compositionally biased region" description="Basic and acidic residues" evidence="2">
    <location>
        <begin position="1520"/>
        <end position="1536"/>
    </location>
</feature>
<sequence length="2854" mass="318379">MDALAEELTIEVLPQHQLQNMVKKVFATGKKDKNTDYSWFGVVKLLIDKITIFSSTVFFENVSQIIQLNINETLKRGLKHPEQHGKLYYAKLNKLLRHLNYSVEHVDLPIAELKKLTAHILAAIIDMEAVIVRKGNENAAVKRISTRLDHVFNYSQEHKLDTLLQCRTLVFPKTRQPQIFLPMLKQLILTTVNRRPTSPHMYLKVLLLAKLWLFMTKKEKTLYGGTAVATKGVSTKKIKAKKRAFSDSSENSASISEQTVNLKDTAKLNKKVKISKVLENDKDLSNKLCTYVGSDGGKKKKNKAIRVKREISEKHVEVIIKQELPSVKKDGMKQIPGICAVKRGQNMCELDTAVENCRKKKRSNTDDRAVREGHLDSNKKINKLDIPPKEVLNVNKKDHKDDKANQRGQLDINKISKIDIASEKTVGLKKKERLKINKNEHQLDIVRGEVKAEKEMITEKREPVKELKATEGVKVQKKKATEKRETMKELQATEVKIQMLKKATEKRKLESVKESTAVTEISGEKAQQFGITRQEQKRTKGKSNRKKAGVAKNTEKICRATAEEKELPNKGEAAEGLKPNEKNSVKSKTKPKAHQTPGDVCAESEVKCKANNESKLSLDLSFKNKEIYERAAVNRDLVTIKKGKAKTATRMEVLDGELKSTSSVGTPSHKLSLSAVPVERSDPLPNKTIKEQLNSHIAIIQADKTSTGSSFVEKGIKVAKNNKKASVAKTRPTKEPLVKSSESALVRRKSSGKRNVFKERPNNHHGSIKQWNLSFRVTEQSAAVEEIEPKTLVRRKNDGEDNVQCVYTNIPRLIQKQALNPVVDKITDSNNLDGDPSGSTSSVDDVVSKHLGDRSADLDTVKEESKSLDGSECSDDSESDSNEITLHLDLEEEVSSSESDSVDSENAFTRDIKEESSSEDETDDDGKTVNSNIKEESESDSDTTDRQETVKSKIQREELSCESDSDDGGGRVNGNIKEEASSESDTDDSESSLIRDIKEEEEDCESDSADGEEAIKRNLKVEPSSDEGEMSFVKYVKKEIEESSSDDSDEGEKSVNSYIKEEQEDSNSEDDSETSFVSDVKEEKLESSSEGDSDEGEKSFNSNIKEEQEDSSSESDSDDCETSFVSDVKEEKEESSSKGIKSINNNIKEDNDDGEGSVESDIEEVEVSDDGEGSVESDKEEDSEDDSDDGEGSVESDKEEDSEDDSDDGEGSIESDVQEIISLSDSDNVDTEETSNINNINNGHKRSKRESSSHLKCEQPIDSDSRNLEEKQSTKSNNEKVIDVCNSDVGELETSVQELNEIILVNDGTDCGKSECNKQQITESSHQRSKQHTRTSPTREVANPTLVTDNNSVVVDLDSDIEIIEDNIEDKIPLKKCKRKRRNYHSDIDEASGSDTDIVPCDEGRPIFTDEEIKDYHSKLTAGEIQRKVESMIKQEVKQLKSKHLIKDINQELEGVDGKEQPSRSCLDINTILCNLYKARPAKEEPQRCNSEHVEQYIEASTSNLAEIKSITSCQLHRDIDKPVDHNDSNSFKDKEAEEDDSIDHDSTTDIEFVLQTILRDTGRVSSILGVRERLLRSTDIKEEEDSECENDPEQEEESEKSTSIQKNVEHVLTTHSNHFKENLEVNKKHYSNIDSDTGIIPLKETTLKFGCDTDNFHHGSETEVVENSVDSELKIDNITELGKNIAINKCCNGFNIEQPCNEFNIDHDKIPENVDTGPVCGEGEVQSNGVNLVSKEKESKESEEYVVKKENDTQTSEINPVNEEKEIYSLNEDISINGNEEAPVDEEKNSVCGEEEAQVGNNGEKETYAIDENPINIKDEDPVSKENLINGKEMAYTNEINPLNGEKEVHTSENIINQEKDAHVKEIITVIEEKEANVGEGNSLDGEEEAHTSDDNPVKIEEDIHTSDGKITNVSMVKQSEGNVYNGDNVLSNSQYQYMNICKLEKNRVEIQNIHCNSDEEDVKENIESMHSAGGIGDIDVKDFEEITKEEIHIDDKEVNTYDLFVDDNRNTSASENNNVIIKNIRSDSDAEDENGKTESMHSDGGIGEDDVEDSEEMAKEEIDIDNIGHKEINHLELLIDNDCNQSASEKVQSDCNVCCRHVVKNDLILNGRIGLSPFEGSTDIPVDTENTPQKSYGAVVIPSETESIPKGSSTSTCNNTDSIDEECETKSLDETDDAYEASSDGSEDSTPVVKKRLRNLRKNTIYKDLPEVSDSEPFPVEKKRRKRTVGTCGVACQKLKKKRSQSCCSETDSLLTVQVPLSGHNLSKHDAKNNIVLSDSEIVCRKSVSKHICSTDKIQACTEHTEVREYESLGLTAENNGKDCDVTDVNNDPVVPQGSEKVSISEVENLNDVDVLNGFNSSKRNWCLAINEDLNEVPIHNFTENIDEGEELEVLSTSEVEEKDELSCSDSLARNYDDASEGSCCCNEMKIHVSPKLLTCQLGHLSRLNNEGKKSSPESFKLQTHVIPHRKVHHVLEAVLNKEVLISPEVSDEECELMSPTAYDNQEMERSLPSQVDLYSNRKRLTYVCGRKRYSGGIRSPQKVIPEEQDESTLPKHGSNACVNSSAKGHSRSRSLERSKLKNLSPTRTPSRGSPANRQIKVTENRILESDLGVPNTPKNLVSTSHKQELPVSPVPLELSSGEEVRENLRSNRTLAKTVSVNVVKDNIPLVKEIGFSNVGKKQPVNIEEKTVIGDDGGERNGTQLDDRKIDLNREQWQAGATRRLTGLLRRSNRLKSKSSEDESTSVNTTKLSRTQMRASPRSSMSIAVEAGSASSKSPSEAHSQSQKKDPTTSKPSRSRIITRAIDSSLEVESPKSSDNLDASVHHNTEKEGKVKDIGTRSLRFRQVKYVL</sequence>
<feature type="compositionally biased region" description="Low complexity" evidence="2">
    <location>
        <begin position="2773"/>
        <end position="2787"/>
    </location>
</feature>
<organism evidence="3 4">
    <name type="scientific">Petrolisthes manimaculis</name>
    <dbReference type="NCBI Taxonomy" id="1843537"/>
    <lineage>
        <taxon>Eukaryota</taxon>
        <taxon>Metazoa</taxon>
        <taxon>Ecdysozoa</taxon>
        <taxon>Arthropoda</taxon>
        <taxon>Crustacea</taxon>
        <taxon>Multicrustacea</taxon>
        <taxon>Malacostraca</taxon>
        <taxon>Eumalacostraca</taxon>
        <taxon>Eucarida</taxon>
        <taxon>Decapoda</taxon>
        <taxon>Pleocyemata</taxon>
        <taxon>Anomura</taxon>
        <taxon>Galatheoidea</taxon>
        <taxon>Porcellanidae</taxon>
        <taxon>Petrolisthes</taxon>
    </lineage>
</organism>
<dbReference type="Proteomes" id="UP001292094">
    <property type="component" value="Unassembled WGS sequence"/>
</dbReference>
<feature type="compositionally biased region" description="Acidic residues" evidence="2">
    <location>
        <begin position="1582"/>
        <end position="1599"/>
    </location>
</feature>
<feature type="compositionally biased region" description="Basic and acidic residues" evidence="2">
    <location>
        <begin position="943"/>
        <end position="959"/>
    </location>
</feature>
<feature type="region of interest" description="Disordered" evidence="2">
    <location>
        <begin position="1520"/>
        <end position="1545"/>
    </location>
</feature>
<feature type="compositionally biased region" description="Basic and acidic residues" evidence="2">
    <location>
        <begin position="2026"/>
        <end position="2043"/>
    </location>
</feature>
<feature type="compositionally biased region" description="Acidic residues" evidence="2">
    <location>
        <begin position="2048"/>
        <end position="2057"/>
    </location>
</feature>
<feature type="region of interest" description="Disordered" evidence="2">
    <location>
        <begin position="1312"/>
        <end position="1345"/>
    </location>
</feature>
<name>A0AAE1UAT3_9EUCA</name>
<feature type="region of interest" description="Disordered" evidence="2">
    <location>
        <begin position="2170"/>
        <end position="2197"/>
    </location>
</feature>
<feature type="region of interest" description="Disordered" evidence="2">
    <location>
        <begin position="2540"/>
        <end position="2599"/>
    </location>
</feature>
<feature type="compositionally biased region" description="Basic and acidic residues" evidence="2">
    <location>
        <begin position="846"/>
        <end position="869"/>
    </location>
</feature>
<reference evidence="3" key="1">
    <citation type="submission" date="2023-11" db="EMBL/GenBank/DDBJ databases">
        <title>Genome assemblies of two species of porcelain crab, Petrolisthes cinctipes and Petrolisthes manimaculis (Anomura: Porcellanidae).</title>
        <authorList>
            <person name="Angst P."/>
        </authorList>
    </citation>
    <scope>NUCLEOTIDE SEQUENCE</scope>
    <source>
        <strain evidence="3">PB745_02</strain>
        <tissue evidence="3">Gill</tissue>
    </source>
</reference>
<keyword evidence="1" id="KW-0175">Coiled coil</keyword>
<feature type="compositionally biased region" description="Basic and acidic residues" evidence="2">
    <location>
        <begin position="1249"/>
        <end position="1276"/>
    </location>
</feature>
<feature type="region of interest" description="Disordered" evidence="2">
    <location>
        <begin position="2731"/>
        <end position="2838"/>
    </location>
</feature>
<feature type="compositionally biased region" description="Low complexity" evidence="2">
    <location>
        <begin position="1137"/>
        <end position="1146"/>
    </location>
</feature>
<feature type="coiled-coil region" evidence="1">
    <location>
        <begin position="473"/>
        <end position="503"/>
    </location>
</feature>
<feature type="compositionally biased region" description="Low complexity" evidence="2">
    <location>
        <begin position="833"/>
        <end position="845"/>
    </location>
</feature>
<feature type="compositionally biased region" description="Acidic residues" evidence="2">
    <location>
        <begin position="872"/>
        <end position="881"/>
    </location>
</feature>
<feature type="compositionally biased region" description="Polar residues" evidence="2">
    <location>
        <begin position="2747"/>
        <end position="2768"/>
    </location>
</feature>
<comment type="caution">
    <text evidence="3">The sequence shown here is derived from an EMBL/GenBank/DDBJ whole genome shotgun (WGS) entry which is preliminary data.</text>
</comment>
<evidence type="ECO:0000256" key="1">
    <source>
        <dbReference type="SAM" id="Coils"/>
    </source>
</evidence>
<evidence type="ECO:0000313" key="3">
    <source>
        <dbReference type="EMBL" id="KAK4311899.1"/>
    </source>
</evidence>
<feature type="compositionally biased region" description="Basic and acidic residues" evidence="2">
    <location>
        <begin position="1127"/>
        <end position="1136"/>
    </location>
</feature>
<evidence type="ECO:0000256" key="2">
    <source>
        <dbReference type="SAM" id="MobiDB-lite"/>
    </source>
</evidence>
<feature type="region of interest" description="Disordered" evidence="2">
    <location>
        <begin position="528"/>
        <end position="604"/>
    </location>
</feature>
<keyword evidence="4" id="KW-1185">Reference proteome</keyword>
<feature type="compositionally biased region" description="Basic and acidic residues" evidence="2">
    <location>
        <begin position="2826"/>
        <end position="2838"/>
    </location>
</feature>
<feature type="compositionally biased region" description="Polar residues" evidence="2">
    <location>
        <begin position="2588"/>
        <end position="2599"/>
    </location>
</feature>
<feature type="compositionally biased region" description="Acidic residues" evidence="2">
    <location>
        <begin position="1062"/>
        <end position="1073"/>
    </location>
</feature>
<proteinExistence type="predicted"/>
<feature type="region of interest" description="Disordered" evidence="2">
    <location>
        <begin position="826"/>
        <end position="1276"/>
    </location>
</feature>